<reference evidence="2" key="1">
    <citation type="journal article" date="2022" name="bioRxiv">
        <title>Sequencing and chromosome-scale assembly of the giantPleurodeles waltlgenome.</title>
        <authorList>
            <person name="Brown T."/>
            <person name="Elewa A."/>
            <person name="Iarovenko S."/>
            <person name="Subramanian E."/>
            <person name="Araus A.J."/>
            <person name="Petzold A."/>
            <person name="Susuki M."/>
            <person name="Suzuki K.-i.T."/>
            <person name="Hayashi T."/>
            <person name="Toyoda A."/>
            <person name="Oliveira C."/>
            <person name="Osipova E."/>
            <person name="Leigh N.D."/>
            <person name="Simon A."/>
            <person name="Yun M.H."/>
        </authorList>
    </citation>
    <scope>NUCLEOTIDE SEQUENCE</scope>
    <source>
        <strain evidence="2">20211129_DDA</strain>
        <tissue evidence="2">Liver</tissue>
    </source>
</reference>
<feature type="region of interest" description="Disordered" evidence="1">
    <location>
        <begin position="15"/>
        <end position="60"/>
    </location>
</feature>
<sequence length="117" mass="12256">MSRHAGAAPLTWRFFLGSGRAGPPARGGPRPEHGPRLPGDPRRSPGSLRSHLEEPPVQSQPSRAYLVAAAIFSFGSVGLPRGHGVQDPRLLTAPSPPGDPRATRMSGAASFRSVGPH</sequence>
<comment type="caution">
    <text evidence="2">The sequence shown here is derived from an EMBL/GenBank/DDBJ whole genome shotgun (WGS) entry which is preliminary data.</text>
</comment>
<dbReference type="AlphaFoldDB" id="A0AAV7S079"/>
<evidence type="ECO:0000313" key="3">
    <source>
        <dbReference type="Proteomes" id="UP001066276"/>
    </source>
</evidence>
<organism evidence="2 3">
    <name type="scientific">Pleurodeles waltl</name>
    <name type="common">Iberian ribbed newt</name>
    <dbReference type="NCBI Taxonomy" id="8319"/>
    <lineage>
        <taxon>Eukaryota</taxon>
        <taxon>Metazoa</taxon>
        <taxon>Chordata</taxon>
        <taxon>Craniata</taxon>
        <taxon>Vertebrata</taxon>
        <taxon>Euteleostomi</taxon>
        <taxon>Amphibia</taxon>
        <taxon>Batrachia</taxon>
        <taxon>Caudata</taxon>
        <taxon>Salamandroidea</taxon>
        <taxon>Salamandridae</taxon>
        <taxon>Pleurodelinae</taxon>
        <taxon>Pleurodeles</taxon>
    </lineage>
</organism>
<evidence type="ECO:0000256" key="1">
    <source>
        <dbReference type="SAM" id="MobiDB-lite"/>
    </source>
</evidence>
<evidence type="ECO:0000313" key="2">
    <source>
        <dbReference type="EMBL" id="KAJ1157357.1"/>
    </source>
</evidence>
<keyword evidence="3" id="KW-1185">Reference proteome</keyword>
<name>A0AAV7S079_PLEWA</name>
<protein>
    <submittedName>
        <fullName evidence="2">Uncharacterized protein</fullName>
    </submittedName>
</protein>
<accession>A0AAV7S079</accession>
<feature type="region of interest" description="Disordered" evidence="1">
    <location>
        <begin position="78"/>
        <end position="117"/>
    </location>
</feature>
<gene>
    <name evidence="2" type="ORF">NDU88_010070</name>
</gene>
<dbReference type="Proteomes" id="UP001066276">
    <property type="component" value="Chromosome 5"/>
</dbReference>
<feature type="compositionally biased region" description="Basic and acidic residues" evidence="1">
    <location>
        <begin position="29"/>
        <end position="43"/>
    </location>
</feature>
<dbReference type="EMBL" id="JANPWB010000009">
    <property type="protein sequence ID" value="KAJ1157357.1"/>
    <property type="molecule type" value="Genomic_DNA"/>
</dbReference>
<proteinExistence type="predicted"/>